<dbReference type="EMBL" id="ACVN02000333">
    <property type="protein sequence ID" value="ERK49021.1"/>
    <property type="molecule type" value="Genomic_DNA"/>
</dbReference>
<evidence type="ECO:0000313" key="3">
    <source>
        <dbReference type="Proteomes" id="UP000017052"/>
    </source>
</evidence>
<dbReference type="CDD" id="cd02440">
    <property type="entry name" value="AdoMet_MTases"/>
    <property type="match status" value="1"/>
</dbReference>
<proteinExistence type="predicted"/>
<dbReference type="Proteomes" id="UP000017052">
    <property type="component" value="Unassembled WGS sequence"/>
</dbReference>
<dbReference type="InterPro" id="IPR050320">
    <property type="entry name" value="N5-glutamine_MTase"/>
</dbReference>
<organism evidence="2 3">
    <name type="scientific">Propionibacterium acidifaciens F0233</name>
    <dbReference type="NCBI Taxonomy" id="553198"/>
    <lineage>
        <taxon>Bacteria</taxon>
        <taxon>Bacillati</taxon>
        <taxon>Actinomycetota</taxon>
        <taxon>Actinomycetes</taxon>
        <taxon>Propionibacteriales</taxon>
        <taxon>Propionibacteriaceae</taxon>
        <taxon>Propionibacterium</taxon>
    </lineage>
</organism>
<keyword evidence="3" id="KW-1185">Reference proteome</keyword>
<accession>U2PY57</accession>
<dbReference type="Gene3D" id="3.40.50.150">
    <property type="entry name" value="Vaccinia Virus protein VP39"/>
    <property type="match status" value="1"/>
</dbReference>
<dbReference type="OrthoDB" id="9800643at2"/>
<dbReference type="AlphaFoldDB" id="U2PY57"/>
<dbReference type="PANTHER" id="PTHR18895:SF74">
    <property type="entry name" value="MTRF1L RELEASE FACTOR GLUTAMINE METHYLTRANSFERASE"/>
    <property type="match status" value="1"/>
</dbReference>
<comment type="caution">
    <text evidence="2">The sequence shown here is derived from an EMBL/GenBank/DDBJ whole genome shotgun (WGS) entry which is preliminary data.</text>
</comment>
<dbReference type="InterPro" id="IPR029063">
    <property type="entry name" value="SAM-dependent_MTases_sf"/>
</dbReference>
<gene>
    <name evidence="2" type="ORF">HMPREF0682_1651</name>
</gene>
<name>U2PY57_9ACTN</name>
<reference evidence="2" key="1">
    <citation type="submission" date="2013-08" db="EMBL/GenBank/DDBJ databases">
        <authorList>
            <person name="Durkin A.S."/>
            <person name="Haft D.R."/>
            <person name="McCorrison J."/>
            <person name="Torralba M."/>
            <person name="Gillis M."/>
            <person name="Haft D.H."/>
            <person name="Methe B."/>
            <person name="Sutton G."/>
            <person name="Nelson K.E."/>
        </authorList>
    </citation>
    <scope>NUCLEOTIDE SEQUENCE [LARGE SCALE GENOMIC DNA]</scope>
    <source>
        <strain evidence="2">F0233</strain>
    </source>
</reference>
<sequence>MPGHDPLERLGLHLERVGLADLLCSYTPAAQTSALTDSVIPPGLLPLVELFCLGREVPEADLDPVIVPALEDLTNAGFATRSGPRPTWSIRDLVLQRVHGLWLLAGRPSAQRTLYFGADSLALADRIPLVGGSALDLCSGPGFQSLWLASRGMRVTGCEINERAVHLCGVNARLNGVQDRVHPLRSDLYAELPEGSFDVVVANPPMVAVPPGIPYPFVGDGGPDGFGVILRIIEELPGRLAPRGNAYTLGVAAAGDELPLALDALRSEARRLGLRMRLTVTSEHGAGSGSTWDRAIAATSLSFEGSAVTQSSLEERTIQVSQGYADLGAHRVVFFFMAVAEEQHGSVGILDVRAEHPQNHQGWYAA</sequence>
<dbReference type="RefSeq" id="WP_021798935.1">
    <property type="nucleotide sequence ID" value="NZ_ACVN02000333.1"/>
</dbReference>
<keyword evidence="2" id="KW-0489">Methyltransferase</keyword>
<dbReference type="Pfam" id="PF05175">
    <property type="entry name" value="MTS"/>
    <property type="match status" value="1"/>
</dbReference>
<dbReference type="InterPro" id="IPR007848">
    <property type="entry name" value="Small_mtfrase_dom"/>
</dbReference>
<keyword evidence="2" id="KW-0808">Transferase</keyword>
<dbReference type="PANTHER" id="PTHR18895">
    <property type="entry name" value="HEMK METHYLTRANSFERASE"/>
    <property type="match status" value="1"/>
</dbReference>
<dbReference type="GO" id="GO:0008168">
    <property type="term" value="F:methyltransferase activity"/>
    <property type="evidence" value="ECO:0007669"/>
    <property type="project" value="UniProtKB-KW"/>
</dbReference>
<dbReference type="SUPFAM" id="SSF53335">
    <property type="entry name" value="S-adenosyl-L-methionine-dependent methyltransferases"/>
    <property type="match status" value="1"/>
</dbReference>
<dbReference type="GO" id="GO:0032259">
    <property type="term" value="P:methylation"/>
    <property type="evidence" value="ECO:0007669"/>
    <property type="project" value="UniProtKB-KW"/>
</dbReference>
<feature type="domain" description="Methyltransferase small" evidence="1">
    <location>
        <begin position="123"/>
        <end position="207"/>
    </location>
</feature>
<protein>
    <submittedName>
        <fullName evidence="2">Methyltransferase domain protein</fullName>
    </submittedName>
</protein>
<evidence type="ECO:0000313" key="2">
    <source>
        <dbReference type="EMBL" id="ERK49021.1"/>
    </source>
</evidence>
<evidence type="ECO:0000259" key="1">
    <source>
        <dbReference type="Pfam" id="PF05175"/>
    </source>
</evidence>